<comment type="caution">
    <text evidence="1">The sequence shown here is derived from an EMBL/GenBank/DDBJ whole genome shotgun (WGS) entry which is preliminary data.</text>
</comment>
<dbReference type="Proteomes" id="UP000257014">
    <property type="component" value="Unassembled WGS sequence"/>
</dbReference>
<gene>
    <name evidence="1" type="ORF">C6P37_01275</name>
</gene>
<name>A0A3E0K8X9_9BACI</name>
<sequence length="75" mass="8211">MIGKGQHQAAALHFITYGNRASKPCGASGDCRCPPFYYGNRRDPVSAFFSSRRWVGRKAGEKSRHVPAFIPSSAP</sequence>
<reference evidence="1 2" key="1">
    <citation type="submission" date="2018-03" db="EMBL/GenBank/DDBJ databases">
        <authorList>
            <person name="Keele B.F."/>
        </authorList>
    </citation>
    <scope>NUCLEOTIDE SEQUENCE [LARGE SCALE GENOMIC DNA]</scope>
    <source>
        <strain evidence="1">ZCTH4_d</strain>
    </source>
</reference>
<dbReference type="AlphaFoldDB" id="A0A3E0K8X9"/>
<organism evidence="1 2">
    <name type="scientific">Caldibacillus debilis</name>
    <dbReference type="NCBI Taxonomy" id="301148"/>
    <lineage>
        <taxon>Bacteria</taxon>
        <taxon>Bacillati</taxon>
        <taxon>Bacillota</taxon>
        <taxon>Bacilli</taxon>
        <taxon>Bacillales</taxon>
        <taxon>Bacillaceae</taxon>
        <taxon>Caldibacillus</taxon>
    </lineage>
</organism>
<evidence type="ECO:0000313" key="1">
    <source>
        <dbReference type="EMBL" id="REJ31447.1"/>
    </source>
</evidence>
<accession>A0A3E0K8X9</accession>
<dbReference type="EMBL" id="QEWE01000005">
    <property type="protein sequence ID" value="REJ31447.1"/>
    <property type="molecule type" value="Genomic_DNA"/>
</dbReference>
<evidence type="ECO:0000313" key="2">
    <source>
        <dbReference type="Proteomes" id="UP000257014"/>
    </source>
</evidence>
<proteinExistence type="predicted"/>
<protein>
    <submittedName>
        <fullName evidence="1">Uncharacterized protein</fullName>
    </submittedName>
</protein>